<feature type="transmembrane region" description="Helical" evidence="8">
    <location>
        <begin position="225"/>
        <end position="244"/>
    </location>
</feature>
<accession>A0A4Y9ADS6</accession>
<dbReference type="InterPro" id="IPR036259">
    <property type="entry name" value="MFS_trans_sf"/>
</dbReference>
<dbReference type="AlphaFoldDB" id="A0A4Y9ADS6"/>
<feature type="transmembrane region" description="Helical" evidence="8">
    <location>
        <begin position="256"/>
        <end position="274"/>
    </location>
</feature>
<dbReference type="PROSITE" id="PS50850">
    <property type="entry name" value="MFS"/>
    <property type="match status" value="1"/>
</dbReference>
<keyword evidence="11" id="KW-1185">Reference proteome</keyword>
<reference evidence="10 11" key="1">
    <citation type="submission" date="2019-03" db="EMBL/GenBank/DDBJ databases">
        <title>Genome sequence of Lentibacillus salicampi ATCC BAA-719.</title>
        <authorList>
            <person name="Maclea K.S."/>
            <person name="Simoes Junior M."/>
        </authorList>
    </citation>
    <scope>NUCLEOTIDE SEQUENCE [LARGE SCALE GENOMIC DNA]</scope>
    <source>
        <strain evidence="10 11">ATCC BAA-719</strain>
    </source>
</reference>
<dbReference type="InterPro" id="IPR011701">
    <property type="entry name" value="MFS"/>
</dbReference>
<evidence type="ECO:0000256" key="5">
    <source>
        <dbReference type="ARBA" id="ARBA00022989"/>
    </source>
</evidence>
<gene>
    <name evidence="10" type="ORF">E4U82_05845</name>
</gene>
<keyword evidence="4 8" id="KW-0812">Transmembrane</keyword>
<dbReference type="GO" id="GO:0042128">
    <property type="term" value="P:nitrate assimilation"/>
    <property type="evidence" value="ECO:0007669"/>
    <property type="project" value="UniProtKB-KW"/>
</dbReference>
<dbReference type="GO" id="GO:0015112">
    <property type="term" value="F:nitrate transmembrane transporter activity"/>
    <property type="evidence" value="ECO:0007669"/>
    <property type="project" value="InterPro"/>
</dbReference>
<feature type="transmembrane region" description="Helical" evidence="8">
    <location>
        <begin position="342"/>
        <end position="366"/>
    </location>
</feature>
<feature type="transmembrane region" description="Helical" evidence="8">
    <location>
        <begin position="177"/>
        <end position="196"/>
    </location>
</feature>
<protein>
    <submittedName>
        <fullName evidence="10">NarK/NasA family nitrate transporter</fullName>
    </submittedName>
</protein>
<evidence type="ECO:0000256" key="4">
    <source>
        <dbReference type="ARBA" id="ARBA00022692"/>
    </source>
</evidence>
<feature type="transmembrane region" description="Helical" evidence="8">
    <location>
        <begin position="372"/>
        <end position="392"/>
    </location>
</feature>
<dbReference type="InterPro" id="IPR044772">
    <property type="entry name" value="NO3_transporter"/>
</dbReference>
<feature type="transmembrane region" description="Helical" evidence="8">
    <location>
        <begin position="61"/>
        <end position="79"/>
    </location>
</feature>
<dbReference type="InterPro" id="IPR020846">
    <property type="entry name" value="MFS_dom"/>
</dbReference>
<dbReference type="GO" id="GO:0005886">
    <property type="term" value="C:plasma membrane"/>
    <property type="evidence" value="ECO:0007669"/>
    <property type="project" value="UniProtKB-SubCell"/>
</dbReference>
<dbReference type="CDD" id="cd17341">
    <property type="entry name" value="MFS_NRT2_like"/>
    <property type="match status" value="1"/>
</dbReference>
<sequence>MNKRLQCIFLKGELPVTQTKGSTSALVFSTIAMIVSFTIWSMISPMAQDISALYNLSATQVSILVAVPTILGSIMRIPLGILSDKYSGRKVYTLTMLFLIIPLIGASFADSYGWMLFYAFFIGMGGTTFAIAITYVSGWYPKEKQGLVLGIAGVGNIGTAVAGFIIPVIVATYSIDWAFRILAIAIAIMAVIFYFGTSDREQSGQKTLKSALEPLKHQQTWMLSLFYFLTFGVFVALGLYLPTLLQDLYDLTSVDAGQRAAIFVVIATFIRPLGGMIADKFDPKKLLTVVFLVIAACAAIIAFTTGNVILFTVFCLTIAIFSGMGNGVVFKLVPMVSQGNTGAVTGIVGAAGGLGGFFPPIVLGVFKDMTGGYYLGFILLALFSLACLWVNLRRQKLVK</sequence>
<name>A0A4Y9ADS6_9BACI</name>
<proteinExistence type="inferred from homology"/>
<dbReference type="EMBL" id="SRHY01000005">
    <property type="protein sequence ID" value="TFJ93482.1"/>
    <property type="molecule type" value="Genomic_DNA"/>
</dbReference>
<feature type="transmembrane region" description="Helical" evidence="8">
    <location>
        <begin position="286"/>
        <end position="303"/>
    </location>
</feature>
<organism evidence="10 11">
    <name type="scientific">Lentibacillus salicampi</name>
    <dbReference type="NCBI Taxonomy" id="175306"/>
    <lineage>
        <taxon>Bacteria</taxon>
        <taxon>Bacillati</taxon>
        <taxon>Bacillota</taxon>
        <taxon>Bacilli</taxon>
        <taxon>Bacillales</taxon>
        <taxon>Bacillaceae</taxon>
        <taxon>Lentibacillus</taxon>
    </lineage>
</organism>
<dbReference type="SUPFAM" id="SSF103473">
    <property type="entry name" value="MFS general substrate transporter"/>
    <property type="match status" value="1"/>
</dbReference>
<comment type="subcellular location">
    <subcellularLocation>
        <location evidence="1">Cell membrane</location>
        <topology evidence="1">Multi-pass membrane protein</topology>
    </subcellularLocation>
</comment>
<evidence type="ECO:0000259" key="9">
    <source>
        <dbReference type="PROSITE" id="PS50850"/>
    </source>
</evidence>
<dbReference type="OrthoDB" id="9773404at2"/>
<keyword evidence="5 8" id="KW-1133">Transmembrane helix</keyword>
<evidence type="ECO:0000256" key="3">
    <source>
        <dbReference type="ARBA" id="ARBA00022448"/>
    </source>
</evidence>
<feature type="transmembrane region" description="Helical" evidence="8">
    <location>
        <begin position="21"/>
        <end position="41"/>
    </location>
</feature>
<evidence type="ECO:0000256" key="2">
    <source>
        <dbReference type="ARBA" id="ARBA00008432"/>
    </source>
</evidence>
<dbReference type="Pfam" id="PF07690">
    <property type="entry name" value="MFS_1"/>
    <property type="match status" value="1"/>
</dbReference>
<evidence type="ECO:0000256" key="8">
    <source>
        <dbReference type="SAM" id="Phobius"/>
    </source>
</evidence>
<evidence type="ECO:0000256" key="1">
    <source>
        <dbReference type="ARBA" id="ARBA00004651"/>
    </source>
</evidence>
<dbReference type="Proteomes" id="UP000298484">
    <property type="component" value="Unassembled WGS sequence"/>
</dbReference>
<feature type="transmembrane region" description="Helical" evidence="8">
    <location>
        <begin position="91"/>
        <end position="109"/>
    </location>
</feature>
<feature type="transmembrane region" description="Helical" evidence="8">
    <location>
        <begin position="309"/>
        <end position="330"/>
    </location>
</feature>
<feature type="domain" description="Major facilitator superfamily (MFS) profile" evidence="9">
    <location>
        <begin position="25"/>
        <end position="399"/>
    </location>
</feature>
<feature type="transmembrane region" description="Helical" evidence="8">
    <location>
        <begin position="115"/>
        <end position="135"/>
    </location>
</feature>
<evidence type="ECO:0000256" key="6">
    <source>
        <dbReference type="ARBA" id="ARBA00023063"/>
    </source>
</evidence>
<keyword evidence="6" id="KW-0534">Nitrate assimilation</keyword>
<evidence type="ECO:0000313" key="10">
    <source>
        <dbReference type="EMBL" id="TFJ93482.1"/>
    </source>
</evidence>
<keyword evidence="3" id="KW-0813">Transport</keyword>
<feature type="transmembrane region" description="Helical" evidence="8">
    <location>
        <begin position="147"/>
        <end position="171"/>
    </location>
</feature>
<dbReference type="Gene3D" id="1.20.1250.20">
    <property type="entry name" value="MFS general substrate transporter like domains"/>
    <property type="match status" value="2"/>
</dbReference>
<comment type="similarity">
    <text evidence="2">Belongs to the major facilitator superfamily. Nitrate/nitrite porter (TC 2.A.1.8) family.</text>
</comment>
<evidence type="ECO:0000256" key="7">
    <source>
        <dbReference type="ARBA" id="ARBA00023136"/>
    </source>
</evidence>
<comment type="caution">
    <text evidence="10">The sequence shown here is derived from an EMBL/GenBank/DDBJ whole genome shotgun (WGS) entry which is preliminary data.</text>
</comment>
<evidence type="ECO:0000313" key="11">
    <source>
        <dbReference type="Proteomes" id="UP000298484"/>
    </source>
</evidence>
<keyword evidence="7 8" id="KW-0472">Membrane</keyword>
<dbReference type="PANTHER" id="PTHR23515">
    <property type="entry name" value="HIGH-AFFINITY NITRATE TRANSPORTER 2.3"/>
    <property type="match status" value="1"/>
</dbReference>